<comment type="function">
    <text evidence="1">Accessory subunit of the mitochondrial membrane respiratory chain NADH dehydrogenase (Complex I), that is believed not to be involved in catalysis. Complex I functions in the transfer of electrons from NADH to the respiratory chain. The immediate electron acceptor for the enzyme is believed to be ubiquinone.</text>
</comment>
<organism evidence="16">
    <name type="scientific">Cyprideis torosa</name>
    <dbReference type="NCBI Taxonomy" id="163714"/>
    <lineage>
        <taxon>Eukaryota</taxon>
        <taxon>Metazoa</taxon>
        <taxon>Ecdysozoa</taxon>
        <taxon>Arthropoda</taxon>
        <taxon>Crustacea</taxon>
        <taxon>Oligostraca</taxon>
        <taxon>Ostracoda</taxon>
        <taxon>Podocopa</taxon>
        <taxon>Podocopida</taxon>
        <taxon>Cytherocopina</taxon>
        <taxon>Cytheroidea</taxon>
        <taxon>Cytherideidae</taxon>
        <taxon>Cyprideis</taxon>
    </lineage>
</organism>
<evidence type="ECO:0000256" key="12">
    <source>
        <dbReference type="ARBA" id="ARBA00023136"/>
    </source>
</evidence>
<dbReference type="PANTHER" id="PTHR12485:SF1">
    <property type="entry name" value="NADH DEHYDROGENASE [UBIQUINONE] 1 ALPHA SUBCOMPLEX SUBUNIT 7"/>
    <property type="match status" value="1"/>
</dbReference>
<evidence type="ECO:0000256" key="9">
    <source>
        <dbReference type="ARBA" id="ARBA00022982"/>
    </source>
</evidence>
<evidence type="ECO:0000256" key="8">
    <source>
        <dbReference type="ARBA" id="ARBA00022792"/>
    </source>
</evidence>
<feature type="compositionally biased region" description="Basic and acidic residues" evidence="15">
    <location>
        <begin position="128"/>
        <end position="149"/>
    </location>
</feature>
<dbReference type="OrthoDB" id="10063829at2759"/>
<protein>
    <recommendedName>
        <fullName evidence="5">NADH dehydrogenase [ubiquinone] 1 alpha subcomplex subunit 7</fullName>
    </recommendedName>
    <alternativeName>
        <fullName evidence="14">Complex I-B14.5a</fullName>
    </alternativeName>
    <alternativeName>
        <fullName evidence="13">NADH-ubiquinone oxidoreductase subunit B14.5a</fullName>
    </alternativeName>
</protein>
<evidence type="ECO:0000256" key="3">
    <source>
        <dbReference type="ARBA" id="ARBA00005482"/>
    </source>
</evidence>
<dbReference type="InterPro" id="IPR009947">
    <property type="entry name" value="NDUA7"/>
</dbReference>
<evidence type="ECO:0000256" key="11">
    <source>
        <dbReference type="ARBA" id="ARBA00023128"/>
    </source>
</evidence>
<accession>A0A7R8W8P4</accession>
<evidence type="ECO:0000256" key="1">
    <source>
        <dbReference type="ARBA" id="ARBA00003195"/>
    </source>
</evidence>
<keyword evidence="7" id="KW-0679">Respiratory chain</keyword>
<evidence type="ECO:0000256" key="7">
    <source>
        <dbReference type="ARBA" id="ARBA00022660"/>
    </source>
</evidence>
<evidence type="ECO:0000256" key="10">
    <source>
        <dbReference type="ARBA" id="ARBA00022990"/>
    </source>
</evidence>
<dbReference type="Pfam" id="PF07347">
    <property type="entry name" value="CI-B14_5a"/>
    <property type="match status" value="1"/>
</dbReference>
<comment type="subcellular location">
    <subcellularLocation>
        <location evidence="2">Mitochondrion inner membrane</location>
        <topology evidence="2">Peripheral membrane protein</topology>
        <orientation evidence="2">Matrix side</orientation>
    </subcellularLocation>
</comment>
<keyword evidence="11" id="KW-0496">Mitochondrion</keyword>
<evidence type="ECO:0000256" key="13">
    <source>
        <dbReference type="ARBA" id="ARBA00030360"/>
    </source>
</evidence>
<evidence type="ECO:0000256" key="4">
    <source>
        <dbReference type="ARBA" id="ARBA00011533"/>
    </source>
</evidence>
<feature type="region of interest" description="Disordered" evidence="15">
    <location>
        <begin position="82"/>
        <end position="289"/>
    </location>
</feature>
<keyword evidence="9" id="KW-0249">Electron transport</keyword>
<feature type="compositionally biased region" description="Polar residues" evidence="15">
    <location>
        <begin position="209"/>
        <end position="218"/>
    </location>
</feature>
<name>A0A7R8W8P4_9CRUS</name>
<dbReference type="GO" id="GO:0005743">
    <property type="term" value="C:mitochondrial inner membrane"/>
    <property type="evidence" value="ECO:0007669"/>
    <property type="project" value="UniProtKB-SubCell"/>
</dbReference>
<evidence type="ECO:0000313" key="16">
    <source>
        <dbReference type="EMBL" id="CAD7226996.1"/>
    </source>
</evidence>
<reference evidence="16" key="1">
    <citation type="submission" date="2020-11" db="EMBL/GenBank/DDBJ databases">
        <authorList>
            <person name="Tran Van P."/>
        </authorList>
    </citation>
    <scope>NUCLEOTIDE SEQUENCE</scope>
</reference>
<dbReference type="PANTHER" id="PTHR12485">
    <property type="entry name" value="NADH-UBIQUINONE OXIDOREDUCTASE SUBUNIT B"/>
    <property type="match status" value="1"/>
</dbReference>
<dbReference type="GO" id="GO:0006120">
    <property type="term" value="P:mitochondrial electron transport, NADH to ubiquinone"/>
    <property type="evidence" value="ECO:0007669"/>
    <property type="project" value="TreeGrafter"/>
</dbReference>
<keyword evidence="12" id="KW-0472">Membrane</keyword>
<keyword evidence="10" id="KW-0007">Acetylation</keyword>
<comment type="subunit">
    <text evidence="4">Complex I is composed of 45 different subunits.</text>
</comment>
<sequence>MTDKFRNLSPLMQKFRNWFSGREVKNYLRFEAILSPRDVPKPDLPGGPSHKLADNYYLTRDGRREAKPPTVLVEGGDVLKLESGEKKKKKKDKEASVVPVSGVQLATSRKIPTPDDVSRSGRIRKKSAKYEDFASPHEISQKLKSDSRESLQSTRSGIHLTKAERQLLELTKTVPGGSPLMSDDTLSDFRSDEEEEGRGEERLIINAPPSLNTRSPSFSPLRPTGMSATKRKTSLTHDGSSGEDDVSRSGRIRKKSAKYEDFASPHEISQKLKSDSRESLQSTRSGIHLTKAERQLLELTKTVPGGSPLVSQVNSRE</sequence>
<gene>
    <name evidence="16" type="ORF">CTOB1V02_LOCUS4907</name>
</gene>
<evidence type="ECO:0000256" key="5">
    <source>
        <dbReference type="ARBA" id="ARBA00016383"/>
    </source>
</evidence>
<evidence type="ECO:0000256" key="6">
    <source>
        <dbReference type="ARBA" id="ARBA00022448"/>
    </source>
</evidence>
<dbReference type="AlphaFoldDB" id="A0A7R8W8P4"/>
<evidence type="ECO:0000256" key="15">
    <source>
        <dbReference type="SAM" id="MobiDB-lite"/>
    </source>
</evidence>
<evidence type="ECO:0000256" key="2">
    <source>
        <dbReference type="ARBA" id="ARBA00004443"/>
    </source>
</evidence>
<evidence type="ECO:0000256" key="14">
    <source>
        <dbReference type="ARBA" id="ARBA00033401"/>
    </source>
</evidence>
<proteinExistence type="inferred from homology"/>
<feature type="compositionally biased region" description="Basic and acidic residues" evidence="15">
    <location>
        <begin position="257"/>
        <end position="278"/>
    </location>
</feature>
<feature type="region of interest" description="Disordered" evidence="15">
    <location>
        <begin position="298"/>
        <end position="317"/>
    </location>
</feature>
<comment type="similarity">
    <text evidence="3">Belongs to the complex I NDUFA7 subunit family.</text>
</comment>
<dbReference type="EMBL" id="OB660998">
    <property type="protein sequence ID" value="CAD7226996.1"/>
    <property type="molecule type" value="Genomic_DNA"/>
</dbReference>
<keyword evidence="6" id="KW-0813">Transport</keyword>
<keyword evidence="8" id="KW-0999">Mitochondrion inner membrane</keyword>